<sequence>MSKKRIYWACQVGSWTALMFYELWVYSLEDEFTWEMFYFAIANILVCILLTHFYRLVVRERNWVAQPLYRLVPRVIFSGLLLGLIMTLMNFPIDIHTLKEVVRSQPFIFFTAWLSWSKSMFMWVLSYTIYHYVESMRDTEIEKILLKTSVKETEAKILRSQLNPHFVFNALNSIRALVSEDPSKAQQSVTQLSNILRNSLLADRRKTVELREELKTVEDYLALEKVRYEDRLMADFHIDPKTLYLQVPPMMLQTLVENAIKHGVQKAVSGGFVQVTSFLEGNYVHIHIRNTGTLVKKDNDLEKHKEASGFGLANTERRLQLIYGDESARFRIFQESEDVVRAEVILPTQTEGVFRNSPAAANKKNTIQS</sequence>
<organism evidence="3 4">
    <name type="scientific">Runella aurantiaca</name>
    <dbReference type="NCBI Taxonomy" id="2282308"/>
    <lineage>
        <taxon>Bacteria</taxon>
        <taxon>Pseudomonadati</taxon>
        <taxon>Bacteroidota</taxon>
        <taxon>Cytophagia</taxon>
        <taxon>Cytophagales</taxon>
        <taxon>Spirosomataceae</taxon>
        <taxon>Runella</taxon>
    </lineage>
</organism>
<keyword evidence="1" id="KW-0812">Transmembrane</keyword>
<keyword evidence="3" id="KW-0808">Transferase</keyword>
<dbReference type="InterPro" id="IPR050640">
    <property type="entry name" value="Bact_2-comp_sensor_kinase"/>
</dbReference>
<feature type="transmembrane region" description="Helical" evidence="1">
    <location>
        <begin position="36"/>
        <end position="54"/>
    </location>
</feature>
<dbReference type="AlphaFoldDB" id="A0A369IG71"/>
<dbReference type="Pfam" id="PF06580">
    <property type="entry name" value="His_kinase"/>
    <property type="match status" value="1"/>
</dbReference>
<proteinExistence type="predicted"/>
<dbReference type="SUPFAM" id="SSF55874">
    <property type="entry name" value="ATPase domain of HSP90 chaperone/DNA topoisomerase II/histidine kinase"/>
    <property type="match status" value="1"/>
</dbReference>
<feature type="domain" description="Signal transduction histidine kinase internal region" evidence="2">
    <location>
        <begin position="154"/>
        <end position="232"/>
    </location>
</feature>
<dbReference type="EMBL" id="QPIW01000005">
    <property type="protein sequence ID" value="RDB06423.1"/>
    <property type="molecule type" value="Genomic_DNA"/>
</dbReference>
<dbReference type="GO" id="GO:0016020">
    <property type="term" value="C:membrane"/>
    <property type="evidence" value="ECO:0007669"/>
    <property type="project" value="InterPro"/>
</dbReference>
<evidence type="ECO:0000313" key="3">
    <source>
        <dbReference type="EMBL" id="RDB06423.1"/>
    </source>
</evidence>
<gene>
    <name evidence="3" type="ORF">DVG78_09210</name>
</gene>
<accession>A0A369IG71</accession>
<evidence type="ECO:0000256" key="1">
    <source>
        <dbReference type="SAM" id="Phobius"/>
    </source>
</evidence>
<dbReference type="Proteomes" id="UP000253141">
    <property type="component" value="Unassembled WGS sequence"/>
</dbReference>
<keyword evidence="4" id="KW-1185">Reference proteome</keyword>
<dbReference type="Gene3D" id="3.30.565.10">
    <property type="entry name" value="Histidine kinase-like ATPase, C-terminal domain"/>
    <property type="match status" value="1"/>
</dbReference>
<reference evidence="3 4" key="1">
    <citation type="submission" date="2018-07" db="EMBL/GenBank/DDBJ databases">
        <title>Genome analysis of Runella aurantiaca.</title>
        <authorList>
            <person name="Yang X."/>
        </authorList>
    </citation>
    <scope>NUCLEOTIDE SEQUENCE [LARGE SCALE GENOMIC DNA]</scope>
    <source>
        <strain evidence="3 4">YX9</strain>
    </source>
</reference>
<evidence type="ECO:0000313" key="4">
    <source>
        <dbReference type="Proteomes" id="UP000253141"/>
    </source>
</evidence>
<dbReference type="OrthoDB" id="9792992at2"/>
<feature type="transmembrane region" description="Helical" evidence="1">
    <location>
        <begin position="113"/>
        <end position="133"/>
    </location>
</feature>
<dbReference type="RefSeq" id="WP_114460793.1">
    <property type="nucleotide sequence ID" value="NZ_QPIW01000005.1"/>
</dbReference>
<dbReference type="InterPro" id="IPR036890">
    <property type="entry name" value="HATPase_C_sf"/>
</dbReference>
<evidence type="ECO:0000259" key="2">
    <source>
        <dbReference type="Pfam" id="PF06580"/>
    </source>
</evidence>
<dbReference type="InterPro" id="IPR010559">
    <property type="entry name" value="Sig_transdc_His_kin_internal"/>
</dbReference>
<dbReference type="PANTHER" id="PTHR34220:SF7">
    <property type="entry name" value="SENSOR HISTIDINE KINASE YPDA"/>
    <property type="match status" value="1"/>
</dbReference>
<feature type="transmembrane region" description="Helical" evidence="1">
    <location>
        <begin position="75"/>
        <end position="93"/>
    </location>
</feature>
<feature type="transmembrane region" description="Helical" evidence="1">
    <location>
        <begin position="7"/>
        <end position="24"/>
    </location>
</feature>
<dbReference type="PANTHER" id="PTHR34220">
    <property type="entry name" value="SENSOR HISTIDINE KINASE YPDA"/>
    <property type="match status" value="1"/>
</dbReference>
<comment type="caution">
    <text evidence="3">The sequence shown here is derived from an EMBL/GenBank/DDBJ whole genome shotgun (WGS) entry which is preliminary data.</text>
</comment>
<keyword evidence="1" id="KW-1133">Transmembrane helix</keyword>
<dbReference type="GO" id="GO:0000155">
    <property type="term" value="F:phosphorelay sensor kinase activity"/>
    <property type="evidence" value="ECO:0007669"/>
    <property type="project" value="InterPro"/>
</dbReference>
<keyword evidence="3" id="KW-0418">Kinase</keyword>
<keyword evidence="1" id="KW-0472">Membrane</keyword>
<name>A0A369IG71_9BACT</name>
<protein>
    <submittedName>
        <fullName evidence="3">Sensor histidine kinase</fullName>
    </submittedName>
</protein>